<dbReference type="AlphaFoldDB" id="A0ABD3U8C7"/>
<reference evidence="2 3" key="1">
    <citation type="submission" date="2024-12" db="EMBL/GenBank/DDBJ databases">
        <title>The unique morphological basis and parallel evolutionary history of personate flowers in Penstemon.</title>
        <authorList>
            <person name="Depatie T.H."/>
            <person name="Wessinger C.A."/>
        </authorList>
    </citation>
    <scope>NUCLEOTIDE SEQUENCE [LARGE SCALE GENOMIC DNA]</scope>
    <source>
        <strain evidence="2">WTNN_2</strain>
        <tissue evidence="2">Leaf</tissue>
    </source>
</reference>
<gene>
    <name evidence="2" type="ORF">ACJIZ3_002459</name>
</gene>
<organism evidence="2 3">
    <name type="scientific">Penstemon smallii</name>
    <dbReference type="NCBI Taxonomy" id="265156"/>
    <lineage>
        <taxon>Eukaryota</taxon>
        <taxon>Viridiplantae</taxon>
        <taxon>Streptophyta</taxon>
        <taxon>Embryophyta</taxon>
        <taxon>Tracheophyta</taxon>
        <taxon>Spermatophyta</taxon>
        <taxon>Magnoliopsida</taxon>
        <taxon>eudicotyledons</taxon>
        <taxon>Gunneridae</taxon>
        <taxon>Pentapetalae</taxon>
        <taxon>asterids</taxon>
        <taxon>lamiids</taxon>
        <taxon>Lamiales</taxon>
        <taxon>Plantaginaceae</taxon>
        <taxon>Cheloneae</taxon>
        <taxon>Penstemon</taxon>
    </lineage>
</organism>
<evidence type="ECO:0000256" key="1">
    <source>
        <dbReference type="SAM" id="MobiDB-lite"/>
    </source>
</evidence>
<sequence>MRANAEIESQALIPDGKLNPRDAANPTNKNPDGISRNAATKKGPALGKTSFIATIAVPQKKKGDTKRANSKAVPANSSEYDVDSSLNSLGLFDESFVGVAMHSISASESVVLLLGLRLEEKYLILVF</sequence>
<evidence type="ECO:0000313" key="3">
    <source>
        <dbReference type="Proteomes" id="UP001634393"/>
    </source>
</evidence>
<feature type="region of interest" description="Disordered" evidence="1">
    <location>
        <begin position="1"/>
        <end position="45"/>
    </location>
</feature>
<proteinExistence type="predicted"/>
<evidence type="ECO:0000313" key="2">
    <source>
        <dbReference type="EMBL" id="KAL3845056.1"/>
    </source>
</evidence>
<feature type="region of interest" description="Disordered" evidence="1">
    <location>
        <begin position="59"/>
        <end position="79"/>
    </location>
</feature>
<accession>A0ABD3U8C7</accession>
<name>A0ABD3U8C7_9LAMI</name>
<comment type="caution">
    <text evidence="2">The sequence shown here is derived from an EMBL/GenBank/DDBJ whole genome shotgun (WGS) entry which is preliminary data.</text>
</comment>
<protein>
    <submittedName>
        <fullName evidence="2">Uncharacterized protein</fullName>
    </submittedName>
</protein>
<keyword evidence="3" id="KW-1185">Reference proteome</keyword>
<dbReference type="Proteomes" id="UP001634393">
    <property type="component" value="Unassembled WGS sequence"/>
</dbReference>
<dbReference type="EMBL" id="JBJXBP010000002">
    <property type="protein sequence ID" value="KAL3845056.1"/>
    <property type="molecule type" value="Genomic_DNA"/>
</dbReference>